<dbReference type="InterPro" id="IPR017774">
    <property type="entry name" value="Bicupin_oxalate_deCO2ase/Oxase"/>
</dbReference>
<dbReference type="CDD" id="cd20304">
    <property type="entry name" value="cupin_OxDC_N"/>
    <property type="match status" value="1"/>
</dbReference>
<dbReference type="RefSeq" id="WP_266337005.1">
    <property type="nucleotide sequence ID" value="NZ_JAPKNK010000001.1"/>
</dbReference>
<evidence type="ECO:0000313" key="4">
    <source>
        <dbReference type="EMBL" id="MCX5568042.1"/>
    </source>
</evidence>
<accession>A0A9X3E029</accession>
<dbReference type="Pfam" id="PF00190">
    <property type="entry name" value="Cupin_1"/>
    <property type="match status" value="2"/>
</dbReference>
<dbReference type="InterPro" id="IPR006045">
    <property type="entry name" value="Cupin_1"/>
</dbReference>
<evidence type="ECO:0000256" key="2">
    <source>
        <dbReference type="PIRSR" id="PIRSR617774-2"/>
    </source>
</evidence>
<dbReference type="GO" id="GO:0033609">
    <property type="term" value="P:oxalate metabolic process"/>
    <property type="evidence" value="ECO:0007669"/>
    <property type="project" value="InterPro"/>
</dbReference>
<feature type="domain" description="Cupin type-1" evidence="3">
    <location>
        <begin position="10"/>
        <end position="154"/>
    </location>
</feature>
<proteinExistence type="predicted"/>
<feature type="binding site" evidence="2">
    <location>
        <position position="243"/>
    </location>
    <ligand>
        <name>Mn(2+)</name>
        <dbReference type="ChEBI" id="CHEBI:29035"/>
        <label>2</label>
    </ligand>
</feature>
<dbReference type="SUPFAM" id="SSF51182">
    <property type="entry name" value="RmlC-like cupins"/>
    <property type="match status" value="1"/>
</dbReference>
<keyword evidence="1 2" id="KW-0479">Metal-binding</keyword>
<name>A0A9X3E029_9HYPH</name>
<feature type="domain" description="Cupin type-1" evidence="3">
    <location>
        <begin position="190"/>
        <end position="332"/>
    </location>
</feature>
<dbReference type="InterPro" id="IPR051610">
    <property type="entry name" value="GPI/OXD"/>
</dbReference>
<dbReference type="AlphaFoldDB" id="A0A9X3E029"/>
<keyword evidence="5" id="KW-1185">Reference proteome</keyword>
<comment type="cofactor">
    <cofactor evidence="2">
        <name>Mn(2+)</name>
        <dbReference type="ChEBI" id="CHEBI:29035"/>
    </cofactor>
    <text evidence="2">Binds 2 manganese ions per subunit.</text>
</comment>
<gene>
    <name evidence="4" type="ORF">OSH07_02425</name>
</gene>
<dbReference type="Proteomes" id="UP001144805">
    <property type="component" value="Unassembled WGS sequence"/>
</dbReference>
<feature type="binding site" evidence="2">
    <location>
        <position position="55"/>
    </location>
    <ligand>
        <name>Mn(2+)</name>
        <dbReference type="ChEBI" id="CHEBI:29035"/>
        <label>1</label>
    </ligand>
</feature>
<feature type="binding site" evidence="2">
    <location>
        <position position="236"/>
    </location>
    <ligand>
        <name>Mn(2+)</name>
        <dbReference type="ChEBI" id="CHEBI:29035"/>
        <label>2</label>
    </ligand>
</feature>
<feature type="binding site" evidence="2">
    <location>
        <position position="282"/>
    </location>
    <ligand>
        <name>Mn(2+)</name>
        <dbReference type="ChEBI" id="CHEBI:29035"/>
        <label>2</label>
    </ligand>
</feature>
<organism evidence="4 5">
    <name type="scientific">Kaistia nematophila</name>
    <dbReference type="NCBI Taxonomy" id="2994654"/>
    <lineage>
        <taxon>Bacteria</taxon>
        <taxon>Pseudomonadati</taxon>
        <taxon>Pseudomonadota</taxon>
        <taxon>Alphaproteobacteria</taxon>
        <taxon>Hyphomicrobiales</taxon>
        <taxon>Kaistiaceae</taxon>
        <taxon>Kaistia</taxon>
    </lineage>
</organism>
<dbReference type="CDD" id="cd20305">
    <property type="entry name" value="cupin_OxDC_C"/>
    <property type="match status" value="1"/>
</dbReference>
<dbReference type="GO" id="GO:0046872">
    <property type="term" value="F:metal ion binding"/>
    <property type="evidence" value="ECO:0007669"/>
    <property type="project" value="UniProtKB-KW"/>
</dbReference>
<feature type="binding site" evidence="2">
    <location>
        <position position="57"/>
    </location>
    <ligand>
        <name>Mn(2+)</name>
        <dbReference type="ChEBI" id="CHEBI:29035"/>
        <label>1</label>
    </ligand>
</feature>
<feature type="binding site" evidence="2">
    <location>
        <position position="238"/>
    </location>
    <ligand>
        <name>Mn(2+)</name>
        <dbReference type="ChEBI" id="CHEBI:29035"/>
        <label>2</label>
    </ligand>
</feature>
<dbReference type="InterPro" id="IPR011051">
    <property type="entry name" value="RmlC_Cupin_sf"/>
</dbReference>
<dbReference type="InterPro" id="IPR014710">
    <property type="entry name" value="RmlC-like_jellyroll"/>
</dbReference>
<protein>
    <submittedName>
        <fullName evidence="4">Cupin domain-containing protein</fullName>
    </submittedName>
</protein>
<dbReference type="SMART" id="SM00835">
    <property type="entry name" value="Cupin_1"/>
    <property type="match status" value="2"/>
</dbReference>
<comment type="caution">
    <text evidence="4">The sequence shown here is derived from an EMBL/GenBank/DDBJ whole genome shotgun (WGS) entry which is preliminary data.</text>
</comment>
<dbReference type="Gene3D" id="2.60.120.10">
    <property type="entry name" value="Jelly Rolls"/>
    <property type="match status" value="2"/>
</dbReference>
<dbReference type="EMBL" id="JAPKNK010000001">
    <property type="protein sequence ID" value="MCX5568042.1"/>
    <property type="molecule type" value="Genomic_DNA"/>
</dbReference>
<keyword evidence="2" id="KW-0464">Manganese</keyword>
<evidence type="ECO:0000313" key="5">
    <source>
        <dbReference type="Proteomes" id="UP001144805"/>
    </source>
</evidence>
<sequence length="347" mass="37877">MVETTLSFKYRLEKETPRLGPGGVTRGASVHEFPASVGIAGVSMRLEPGSMRELHWHANAAEWGYVVSGNCRTTLMRPDGSSAIDTFAPGDVWYFPRGWGHSIQGIGPGECHFILIFDNGDFSEDHTFSITDWLSRTPPDVVAQSLGISLEDVAKLPKGEAYFAKGPVPDDASFISAPRKEPELVTVHRYPLMAQVPRRVPGGGVQRTVTVDEFPISTTMAGSVLEIQPGALRELHWHPNADEWQYFIEGTAEMAVFLAEGNVVIDQYEAGDIGYAPMGSGHYIKNTGPGVLRVLIGFNSPKYESNELSTWLATNPPAVLSTNLGLPAETVAKLPKEEHFFVPKRTG</sequence>
<feature type="binding site" evidence="2">
    <location>
        <position position="62"/>
    </location>
    <ligand>
        <name>Mn(2+)</name>
        <dbReference type="ChEBI" id="CHEBI:29035"/>
        <label>1</label>
    </ligand>
</feature>
<dbReference type="PANTHER" id="PTHR35848:SF9">
    <property type="entry name" value="SLL1358 PROTEIN"/>
    <property type="match status" value="1"/>
</dbReference>
<evidence type="ECO:0000256" key="1">
    <source>
        <dbReference type="ARBA" id="ARBA00022723"/>
    </source>
</evidence>
<evidence type="ECO:0000259" key="3">
    <source>
        <dbReference type="SMART" id="SM00835"/>
    </source>
</evidence>
<dbReference type="NCBIfam" id="TIGR03404">
    <property type="entry name" value="bicupin_oxalic"/>
    <property type="match status" value="1"/>
</dbReference>
<dbReference type="PANTHER" id="PTHR35848">
    <property type="entry name" value="OXALATE-BINDING PROTEIN"/>
    <property type="match status" value="1"/>
</dbReference>
<feature type="binding site" evidence="2">
    <location>
        <position position="101"/>
    </location>
    <ligand>
        <name>Mn(2+)</name>
        <dbReference type="ChEBI" id="CHEBI:29035"/>
        <label>1</label>
    </ligand>
</feature>
<reference evidence="4" key="1">
    <citation type="submission" date="2022-11" db="EMBL/GenBank/DDBJ databases">
        <title>Biodiversity and phylogenetic relationships of bacteria.</title>
        <authorList>
            <person name="Machado R.A.R."/>
            <person name="Bhat A."/>
            <person name="Loulou A."/>
            <person name="Kallel S."/>
        </authorList>
    </citation>
    <scope>NUCLEOTIDE SEQUENCE</scope>
    <source>
        <strain evidence="4">K-TC2</strain>
    </source>
</reference>